<protein>
    <recommendedName>
        <fullName evidence="2">PF03932 family protein CutC</fullName>
    </recommendedName>
</protein>
<keyword evidence="2" id="KW-0963">Cytoplasm</keyword>
<dbReference type="PANTHER" id="PTHR12598">
    <property type="entry name" value="COPPER HOMEOSTASIS PROTEIN CUTC"/>
    <property type="match status" value="1"/>
</dbReference>
<dbReference type="InterPro" id="IPR036822">
    <property type="entry name" value="CutC-like_dom_sf"/>
</dbReference>
<comment type="similarity">
    <text evidence="1 2">Belongs to the CutC family.</text>
</comment>
<dbReference type="Gene3D" id="3.20.20.380">
    <property type="entry name" value="Copper homeostasis (CutC) domain"/>
    <property type="match status" value="1"/>
</dbReference>
<dbReference type="PANTHER" id="PTHR12598:SF0">
    <property type="entry name" value="COPPER HOMEOSTASIS PROTEIN CUTC HOMOLOG"/>
    <property type="match status" value="1"/>
</dbReference>
<name>A0ABY2QW36_9HYPH</name>
<dbReference type="InterPro" id="IPR005627">
    <property type="entry name" value="CutC-like"/>
</dbReference>
<comment type="caution">
    <text evidence="2">Once thought to be involved in copper homeostasis, experiments in E.coli have shown this is not the case.</text>
</comment>
<dbReference type="Pfam" id="PF03932">
    <property type="entry name" value="CutC"/>
    <property type="match status" value="1"/>
</dbReference>
<organism evidence="3 4">
    <name type="scientific">Rhizobium rhizophilum</name>
    <dbReference type="NCBI Taxonomy" id="1850373"/>
    <lineage>
        <taxon>Bacteria</taxon>
        <taxon>Pseudomonadati</taxon>
        <taxon>Pseudomonadota</taxon>
        <taxon>Alphaproteobacteria</taxon>
        <taxon>Hyphomicrobiales</taxon>
        <taxon>Rhizobiaceae</taxon>
        <taxon>Rhizobium/Agrobacterium group</taxon>
        <taxon>Rhizobium</taxon>
    </lineage>
</organism>
<accession>A0ABY2QW36</accession>
<evidence type="ECO:0000256" key="1">
    <source>
        <dbReference type="ARBA" id="ARBA00007768"/>
    </source>
</evidence>
<dbReference type="EMBL" id="STGT01000002">
    <property type="protein sequence ID" value="THV15089.1"/>
    <property type="molecule type" value="Genomic_DNA"/>
</dbReference>
<comment type="caution">
    <text evidence="3">The sequence shown here is derived from an EMBL/GenBank/DDBJ whole genome shotgun (WGS) entry which is preliminary data.</text>
</comment>
<dbReference type="HAMAP" id="MF_00795">
    <property type="entry name" value="CutC"/>
    <property type="match status" value="1"/>
</dbReference>
<proteinExistence type="inferred from homology"/>
<reference evidence="3 4" key="1">
    <citation type="submission" date="2019-04" db="EMBL/GenBank/DDBJ databases">
        <title>Genome sequence of strain 7209-2.</title>
        <authorList>
            <person name="Gao J."/>
            <person name="Sun J."/>
        </authorList>
    </citation>
    <scope>NUCLEOTIDE SEQUENCE [LARGE SCALE GENOMIC DNA]</scope>
    <source>
        <strain evidence="3 4">7209-2</strain>
    </source>
</reference>
<dbReference type="RefSeq" id="WP_136557379.1">
    <property type="nucleotide sequence ID" value="NZ_STGT01000002.1"/>
</dbReference>
<evidence type="ECO:0000313" key="4">
    <source>
        <dbReference type="Proteomes" id="UP000309667"/>
    </source>
</evidence>
<evidence type="ECO:0000313" key="3">
    <source>
        <dbReference type="EMBL" id="THV15089.1"/>
    </source>
</evidence>
<dbReference type="SUPFAM" id="SSF110395">
    <property type="entry name" value="CutC-like"/>
    <property type="match status" value="1"/>
</dbReference>
<evidence type="ECO:0000256" key="2">
    <source>
        <dbReference type="HAMAP-Rule" id="MF_00795"/>
    </source>
</evidence>
<keyword evidence="4" id="KW-1185">Reference proteome</keyword>
<sequence length="247" mass="25522">MSRKNTPTPLLEICVDDVAGLEAAVAGGADRIELCSALGSGGLTPSRGFMAIAANAPIPVHALIRPRDGGFAYSEAEVALMETDILAAREAGLAGVVIGATTPVGALDKDVIRRLIDAAQGLDLTLHRAIDVVEDMDAALDLAVELGFSRVLTSGGARHAEEGIDVIARLAKRGSGSISIMPGGGVRPENAGRFLAIPGVTELHASCSRADVGAERLVELGFSAEMPRRTDAEIVRQLKAEISARVG</sequence>
<dbReference type="Proteomes" id="UP000309667">
    <property type="component" value="Unassembled WGS sequence"/>
</dbReference>
<comment type="subcellular location">
    <subcellularLocation>
        <location evidence="2">Cytoplasm</location>
    </subcellularLocation>
</comment>
<gene>
    <name evidence="2" type="primary">cutC</name>
    <name evidence="3" type="ORF">E9677_06905</name>
</gene>